<evidence type="ECO:0000259" key="4">
    <source>
        <dbReference type="PROSITE" id="PS50053"/>
    </source>
</evidence>
<feature type="domain" description="Ubiquitin-like" evidence="4">
    <location>
        <begin position="204"/>
        <end position="275"/>
    </location>
</feature>
<evidence type="ECO:0000313" key="5">
    <source>
        <dbReference type="EMBL" id="KAK4352648.1"/>
    </source>
</evidence>
<dbReference type="PANTHER" id="PTHR10666">
    <property type="entry name" value="UBIQUITIN"/>
    <property type="match status" value="1"/>
</dbReference>
<feature type="domain" description="Ubiquitin-like" evidence="4">
    <location>
        <begin position="354"/>
        <end position="423"/>
    </location>
</feature>
<proteinExistence type="predicted"/>
<reference evidence="5" key="1">
    <citation type="submission" date="2023-12" db="EMBL/GenBank/DDBJ databases">
        <title>Genome assembly of Anisodus tanguticus.</title>
        <authorList>
            <person name="Wang Y.-J."/>
        </authorList>
    </citation>
    <scope>NUCLEOTIDE SEQUENCE</scope>
    <source>
        <strain evidence="5">KB-2021</strain>
        <tissue evidence="5">Leaf</tissue>
    </source>
</reference>
<dbReference type="CDD" id="cd17039">
    <property type="entry name" value="Ubl_ubiquitin_like"/>
    <property type="match status" value="3"/>
</dbReference>
<dbReference type="EMBL" id="JAVYJV010000015">
    <property type="protein sequence ID" value="KAK4352648.1"/>
    <property type="molecule type" value="Genomic_DNA"/>
</dbReference>
<dbReference type="InterPro" id="IPR019956">
    <property type="entry name" value="Ubiquitin_dom"/>
</dbReference>
<dbReference type="Gene3D" id="3.10.20.90">
    <property type="entry name" value="Phosphatidylinositol 3-kinase Catalytic Subunit, Chain A, domain 1"/>
    <property type="match status" value="4"/>
</dbReference>
<keyword evidence="2" id="KW-0832">Ubl conjugation</keyword>
<dbReference type="InterPro" id="IPR050158">
    <property type="entry name" value="Ubiquitin_ubiquitin-like"/>
</dbReference>
<dbReference type="Pfam" id="PF00240">
    <property type="entry name" value="ubiquitin"/>
    <property type="match status" value="3"/>
</dbReference>
<dbReference type="PRINTS" id="PR00348">
    <property type="entry name" value="UBIQUITIN"/>
</dbReference>
<evidence type="ECO:0000256" key="2">
    <source>
        <dbReference type="ARBA" id="ARBA00022843"/>
    </source>
</evidence>
<dbReference type="InterPro" id="IPR029071">
    <property type="entry name" value="Ubiquitin-like_domsf"/>
</dbReference>
<evidence type="ECO:0000313" key="6">
    <source>
        <dbReference type="Proteomes" id="UP001291623"/>
    </source>
</evidence>
<dbReference type="SUPFAM" id="SSF54236">
    <property type="entry name" value="Ubiquitin-like"/>
    <property type="match status" value="4"/>
</dbReference>
<dbReference type="PROSITE" id="PS50053">
    <property type="entry name" value="UBIQUITIN_2"/>
    <property type="match status" value="4"/>
</dbReference>
<keyword evidence="3" id="KW-0472">Membrane</keyword>
<keyword evidence="1" id="KW-1017">Isopeptide bond</keyword>
<sequence length="440" mass="50547">MPNWGTHFFFRFEEKDHWKILSGDAVYPFSIPKERACSWNFVHEFRGYLEKIFPVLADGVPRKLAILGSTLFLSFVNYTGLTIVGYVSVALGVISLAPFMRIQALQKIDPIMKHMKTAVEQEKEDEEISIYLRITKAVKLNVKKSDNIRNVKELLHDKEGIRVCLQQLFSEDNRLMDGWKLVDYGICNNSTLHAYVEDLVPDPVILCVKRSYAEGTFTVTSWIYDTIQDVKSRIGAKEGTNTDEFSLIHEGRFLEDDKILAFLNIDDGSTVHMVLIPRDKFLISIVMPTYEIVQIEVKATLFVRDVKPVIQIKVGQSMDDMDLFCGKQKLEDQKEIYLYDIKEDSLLQVVSGTIQIFIRKLCTGEIIMLDVHRHYLVKDVKSMLLNKLGIPVHLQLLFFAGKYLADSRDLASYNIHKDAILYLDICNYTENPTHSDWTAA</sequence>
<gene>
    <name evidence="5" type="ORF">RND71_028166</name>
</gene>
<dbReference type="InterPro" id="IPR000626">
    <property type="entry name" value="Ubiquitin-like_dom"/>
</dbReference>
<evidence type="ECO:0000256" key="3">
    <source>
        <dbReference type="SAM" id="Phobius"/>
    </source>
</evidence>
<keyword evidence="3" id="KW-1133">Transmembrane helix</keyword>
<protein>
    <recommendedName>
        <fullName evidence="4">Ubiquitin-like domain-containing protein</fullName>
    </recommendedName>
</protein>
<keyword evidence="3" id="KW-0812">Transmembrane</keyword>
<feature type="domain" description="Ubiquitin-like" evidence="4">
    <location>
        <begin position="283"/>
        <end position="350"/>
    </location>
</feature>
<evidence type="ECO:0000256" key="1">
    <source>
        <dbReference type="ARBA" id="ARBA00022499"/>
    </source>
</evidence>
<dbReference type="GO" id="GO:0003729">
    <property type="term" value="F:mRNA binding"/>
    <property type="evidence" value="ECO:0007669"/>
    <property type="project" value="UniProtKB-ARBA"/>
</dbReference>
<dbReference type="SMART" id="SM00213">
    <property type="entry name" value="UBQ"/>
    <property type="match status" value="4"/>
</dbReference>
<feature type="transmembrane region" description="Helical" evidence="3">
    <location>
        <begin position="75"/>
        <end position="97"/>
    </location>
</feature>
<keyword evidence="6" id="KW-1185">Reference proteome</keyword>
<organism evidence="5 6">
    <name type="scientific">Anisodus tanguticus</name>
    <dbReference type="NCBI Taxonomy" id="243964"/>
    <lineage>
        <taxon>Eukaryota</taxon>
        <taxon>Viridiplantae</taxon>
        <taxon>Streptophyta</taxon>
        <taxon>Embryophyta</taxon>
        <taxon>Tracheophyta</taxon>
        <taxon>Spermatophyta</taxon>
        <taxon>Magnoliopsida</taxon>
        <taxon>eudicotyledons</taxon>
        <taxon>Gunneridae</taxon>
        <taxon>Pentapetalae</taxon>
        <taxon>asterids</taxon>
        <taxon>lamiids</taxon>
        <taxon>Solanales</taxon>
        <taxon>Solanaceae</taxon>
        <taxon>Solanoideae</taxon>
        <taxon>Hyoscyameae</taxon>
        <taxon>Anisodus</taxon>
    </lineage>
</organism>
<feature type="domain" description="Ubiquitin-like" evidence="4">
    <location>
        <begin position="128"/>
        <end position="197"/>
    </location>
</feature>
<dbReference type="AlphaFoldDB" id="A0AAE1RJ66"/>
<name>A0AAE1RJ66_9SOLA</name>
<dbReference type="Proteomes" id="UP001291623">
    <property type="component" value="Unassembled WGS sequence"/>
</dbReference>
<accession>A0AAE1RJ66</accession>
<comment type="caution">
    <text evidence="5">The sequence shown here is derived from an EMBL/GenBank/DDBJ whole genome shotgun (WGS) entry which is preliminary data.</text>
</comment>